<evidence type="ECO:0000313" key="2">
    <source>
        <dbReference type="EMBL" id="PWH83917.1"/>
    </source>
</evidence>
<dbReference type="EMBL" id="QFRI01000001">
    <property type="protein sequence ID" value="PWH83917.1"/>
    <property type="molecule type" value="Genomic_DNA"/>
</dbReference>
<reference evidence="3" key="3">
    <citation type="submission" date="2018-05" db="EMBL/GenBank/DDBJ databases">
        <authorList>
            <person name="Lu D."/>
        </authorList>
    </citation>
    <scope>NUCLEOTIDE SEQUENCE [LARGE SCALE GENOMIC DNA]</scope>
    <source>
        <strain evidence="3">ZY111</strain>
    </source>
</reference>
<keyword evidence="3" id="KW-1185">Reference proteome</keyword>
<proteinExistence type="predicted"/>
<dbReference type="Proteomes" id="UP000245375">
    <property type="component" value="Unassembled WGS sequence"/>
</dbReference>
<feature type="transmembrane region" description="Helical" evidence="1">
    <location>
        <begin position="171"/>
        <end position="186"/>
    </location>
</feature>
<accession>A0A2U2X7Y4</accession>
<evidence type="ECO:0000256" key="1">
    <source>
        <dbReference type="SAM" id="Phobius"/>
    </source>
</evidence>
<keyword evidence="1" id="KW-0472">Membrane</keyword>
<reference evidence="2 3" key="1">
    <citation type="submission" date="2018-05" db="EMBL/GenBank/DDBJ databases">
        <title>Algibacter marinivivus sp. nov., isolated from sample around a algae.</title>
        <authorList>
            <person name="Zhong X."/>
        </authorList>
    </citation>
    <scope>NUCLEOTIDE SEQUENCE [LARGE SCALE GENOMIC DNA]</scope>
    <source>
        <strain evidence="2 3">ZY111</strain>
    </source>
</reference>
<evidence type="ECO:0000313" key="3">
    <source>
        <dbReference type="Proteomes" id="UP000245375"/>
    </source>
</evidence>
<dbReference type="RefSeq" id="WP_109351922.1">
    <property type="nucleotide sequence ID" value="NZ_QFRI01000001.1"/>
</dbReference>
<name>A0A2U2X7Y4_9FLAO</name>
<gene>
    <name evidence="2" type="ORF">DIS18_05015</name>
</gene>
<organism evidence="2 3">
    <name type="scientific">Algibacter marinivivus</name>
    <dbReference type="NCBI Taxonomy" id="2100723"/>
    <lineage>
        <taxon>Bacteria</taxon>
        <taxon>Pseudomonadati</taxon>
        <taxon>Bacteroidota</taxon>
        <taxon>Flavobacteriia</taxon>
        <taxon>Flavobacteriales</taxon>
        <taxon>Flavobacteriaceae</taxon>
        <taxon>Algibacter</taxon>
    </lineage>
</organism>
<dbReference type="AlphaFoldDB" id="A0A2U2X7Y4"/>
<reference evidence="3" key="2">
    <citation type="submission" date="2018-05" db="EMBL/GenBank/DDBJ databases">
        <title>Algibacter marinivivus sp. nov., isolated from sample around a algae.</title>
        <authorList>
            <person name="Lu D."/>
        </authorList>
    </citation>
    <scope>NUCLEOTIDE SEQUENCE [LARGE SCALE GENOMIC DNA]</scope>
    <source>
        <strain evidence="3">ZY111</strain>
    </source>
</reference>
<comment type="caution">
    <text evidence="2">The sequence shown here is derived from an EMBL/GenBank/DDBJ whole genome shotgun (WGS) entry which is preliminary data.</text>
</comment>
<keyword evidence="1" id="KW-0812">Transmembrane</keyword>
<dbReference type="OrthoDB" id="9888878at2"/>
<feature type="transmembrane region" description="Helical" evidence="1">
    <location>
        <begin position="6"/>
        <end position="24"/>
    </location>
</feature>
<sequence length="187" mass="22128">MATETIALIVTVIIFLITTILNNLNIIDDRKKRWYVEIIINSNLEKIDCFFKLALEKFKTHKKNLTSNHENVDNEYLIDKAKSTKEINDLQNKFQFEIIPIFKSYDNHIAKDLSNILERFRDYYTDNIGIETIKTAADITDELEEIKSSFYKRLYKPVTNSLYNNLNLEKLLLWVLLVIFIVLFLIK</sequence>
<keyword evidence="1" id="KW-1133">Transmembrane helix</keyword>
<protein>
    <submittedName>
        <fullName evidence="2">Uncharacterized protein</fullName>
    </submittedName>
</protein>